<dbReference type="InterPro" id="IPR014923">
    <property type="entry name" value="DUF1802"/>
</dbReference>
<organism evidence="1 2">
    <name type="scientific">Nostoc cf. commune SO-36</name>
    <dbReference type="NCBI Taxonomy" id="449208"/>
    <lineage>
        <taxon>Bacteria</taxon>
        <taxon>Bacillati</taxon>
        <taxon>Cyanobacteriota</taxon>
        <taxon>Cyanophyceae</taxon>
        <taxon>Nostocales</taxon>
        <taxon>Nostocaceae</taxon>
        <taxon>Nostoc</taxon>
    </lineage>
</organism>
<dbReference type="Pfam" id="PF08819">
    <property type="entry name" value="DUF1802"/>
    <property type="match status" value="1"/>
</dbReference>
<evidence type="ECO:0008006" key="3">
    <source>
        <dbReference type="Google" id="ProtNLM"/>
    </source>
</evidence>
<name>A0ABM7Z0F9_NOSCO</name>
<keyword evidence="2" id="KW-1185">Reference proteome</keyword>
<dbReference type="RefSeq" id="WP_251959608.1">
    <property type="nucleotide sequence ID" value="NZ_AP025732.1"/>
</dbReference>
<evidence type="ECO:0000313" key="1">
    <source>
        <dbReference type="EMBL" id="BDI16457.1"/>
    </source>
</evidence>
<dbReference type="Proteomes" id="UP001055453">
    <property type="component" value="Chromosome"/>
</dbReference>
<reference evidence="1" key="1">
    <citation type="submission" date="2022-04" db="EMBL/GenBank/DDBJ databases">
        <title>Complete genome sequence of a cyanobacterium, Nostoc sp. SO-36, isolated in Antarctica.</title>
        <authorList>
            <person name="Kanesaki Y."/>
            <person name="Effendi D."/>
            <person name="Sakamoto T."/>
            <person name="Ohtani S."/>
            <person name="Awai K."/>
        </authorList>
    </citation>
    <scope>NUCLEOTIDE SEQUENCE</scope>
    <source>
        <strain evidence="1">SO-36</strain>
    </source>
</reference>
<proteinExistence type="predicted"/>
<evidence type="ECO:0000313" key="2">
    <source>
        <dbReference type="Proteomes" id="UP001055453"/>
    </source>
</evidence>
<sequence length="504" mass="57077">MMNTALRLPAPEIEALLQGRIIAVMPNKFITPGREFALCPADASINLLPVEQYYCSRFLPIAQSTFAQLNSQGVLIQPQQMSLLPNEEQLKLPLLAYETVLIKAWGRCELCQILNNAESLAALSQLTIWTTEALKEILRQKQNIFLAYLRVYKLPKSIEVLIKSNSQFVALPQPVNLSEANPVINDRTFTQRKHQLEKLEPSLHRELEELQSAIASLSINQPAAKQLDDDIKVFLGWSNDKLTKQPDPNLAWINDIAKLGDRIIEQDESKSNYQAGTDFEIITRRSLNFLGFKVEENYKGGAGGLDLFCSQPYPLVCECKAGKSIPDRAVEELDRIGKRHLKENYLQAVRLIIGPGQPTKNLKESAQISKISIINVMTLQKLVELKAKYPGAINLIELQQYLEPGQIDYKISEYIDKVEREIKLRSHIIQLVKNHLEKTSDVNVGVDALHIAYIYGSPPESLKNKELYEILIELSSPLTGYLGRIKGSDWNSDRFYFLRDLPIN</sequence>
<accession>A0ABM7Z0F9</accession>
<gene>
    <name evidence="1" type="ORF">ANSO36C_22590</name>
</gene>
<protein>
    <recommendedName>
        <fullName evidence="3">DUF1802 domain-containing protein</fullName>
    </recommendedName>
</protein>
<dbReference type="EMBL" id="AP025732">
    <property type="protein sequence ID" value="BDI16457.1"/>
    <property type="molecule type" value="Genomic_DNA"/>
</dbReference>